<reference evidence="8" key="1">
    <citation type="submission" date="2020-10" db="EMBL/GenBank/DDBJ databases">
        <authorList>
            <person name="Gilroy R."/>
        </authorList>
    </citation>
    <scope>NUCLEOTIDE SEQUENCE</scope>
    <source>
        <strain evidence="8">18911</strain>
    </source>
</reference>
<dbReference type="PANTHER" id="PTHR43350">
    <property type="entry name" value="NAD-DEPENDENT ALCOHOL DEHYDROGENASE"/>
    <property type="match status" value="1"/>
</dbReference>
<evidence type="ECO:0000256" key="6">
    <source>
        <dbReference type="SAM" id="Phobius"/>
    </source>
</evidence>
<dbReference type="PANTHER" id="PTHR43350:SF19">
    <property type="entry name" value="D-GULOSIDE 3-DEHYDROGENASE"/>
    <property type="match status" value="1"/>
</dbReference>
<evidence type="ECO:0000256" key="1">
    <source>
        <dbReference type="ARBA" id="ARBA00001947"/>
    </source>
</evidence>
<evidence type="ECO:0000256" key="5">
    <source>
        <dbReference type="ARBA" id="ARBA00023002"/>
    </source>
</evidence>
<evidence type="ECO:0000256" key="3">
    <source>
        <dbReference type="ARBA" id="ARBA00022723"/>
    </source>
</evidence>
<dbReference type="SUPFAM" id="SSF50129">
    <property type="entry name" value="GroES-like"/>
    <property type="match status" value="1"/>
</dbReference>
<keyword evidence="6" id="KW-0812">Transmembrane</keyword>
<organism evidence="8 9">
    <name type="scientific">Candidatus Stercoripulliclostridium merdigallinarum</name>
    <dbReference type="NCBI Taxonomy" id="2840951"/>
    <lineage>
        <taxon>Bacteria</taxon>
        <taxon>Bacillati</taxon>
        <taxon>Bacillota</taxon>
        <taxon>Clostridia</taxon>
        <taxon>Eubacteriales</taxon>
        <taxon>Candidatus Stercoripulliclostridium</taxon>
    </lineage>
</organism>
<dbReference type="GO" id="GO:0046872">
    <property type="term" value="F:metal ion binding"/>
    <property type="evidence" value="ECO:0007669"/>
    <property type="project" value="UniProtKB-KW"/>
</dbReference>
<keyword evidence="6" id="KW-0472">Membrane</keyword>
<evidence type="ECO:0000256" key="2">
    <source>
        <dbReference type="ARBA" id="ARBA00008072"/>
    </source>
</evidence>
<keyword evidence="3" id="KW-0479">Metal-binding</keyword>
<dbReference type="AlphaFoldDB" id="A0A9D1MHH5"/>
<sequence>MKLYKATGEKSFNETEAENNASENFIKLKMGLILPTVSDVAIFDGKAAVDYPIVPCGMATAVVSEDRDEYGLKLGAKVILNPYTDTGDSGSGYAPPGLYGIDEDGFLRDFISVPIDNIVPFPENVREEEGVFTDAVAIALKTINSLKVKKGDYVAIIGGSVLNLIIAQLALYYQAIPVLITSDAKYLELAKSAGIYYAVDESKENVSLRVRNITGGRMADHTVIQALSVVSPNYLYTITAEGGSSVIVGMHTAFNPKMECDISEIATKNLTVTGVTHAKEEFPAAINLLAQKILKFDGFIDKTVPLKEAQNLFEELSAEGAAHTVAAIKV</sequence>
<dbReference type="Proteomes" id="UP000824094">
    <property type="component" value="Unassembled WGS sequence"/>
</dbReference>
<accession>A0A9D1MHH5</accession>
<name>A0A9D1MHH5_9FIRM</name>
<proteinExistence type="inferred from homology"/>
<evidence type="ECO:0000256" key="4">
    <source>
        <dbReference type="ARBA" id="ARBA00022833"/>
    </source>
</evidence>
<dbReference type="InterPro" id="IPR011032">
    <property type="entry name" value="GroES-like_sf"/>
</dbReference>
<keyword evidence="4" id="KW-0862">Zinc</keyword>
<dbReference type="InterPro" id="IPR013149">
    <property type="entry name" value="ADH-like_C"/>
</dbReference>
<comment type="caution">
    <text evidence="8">The sequence shown here is derived from an EMBL/GenBank/DDBJ whole genome shotgun (WGS) entry which is preliminary data.</text>
</comment>
<comment type="cofactor">
    <cofactor evidence="1">
        <name>Zn(2+)</name>
        <dbReference type="ChEBI" id="CHEBI:29105"/>
    </cofactor>
</comment>
<evidence type="ECO:0000259" key="7">
    <source>
        <dbReference type="Pfam" id="PF00107"/>
    </source>
</evidence>
<dbReference type="GO" id="GO:0016491">
    <property type="term" value="F:oxidoreductase activity"/>
    <property type="evidence" value="ECO:0007669"/>
    <property type="project" value="UniProtKB-KW"/>
</dbReference>
<dbReference type="EMBL" id="DVNF01000130">
    <property type="protein sequence ID" value="HIU60613.1"/>
    <property type="molecule type" value="Genomic_DNA"/>
</dbReference>
<dbReference type="Gene3D" id="3.40.50.720">
    <property type="entry name" value="NAD(P)-binding Rossmann-like Domain"/>
    <property type="match status" value="1"/>
</dbReference>
<reference evidence="8" key="2">
    <citation type="journal article" date="2021" name="PeerJ">
        <title>Extensive microbial diversity within the chicken gut microbiome revealed by metagenomics and culture.</title>
        <authorList>
            <person name="Gilroy R."/>
            <person name="Ravi A."/>
            <person name="Getino M."/>
            <person name="Pursley I."/>
            <person name="Horton D.L."/>
            <person name="Alikhan N.F."/>
            <person name="Baker D."/>
            <person name="Gharbi K."/>
            <person name="Hall N."/>
            <person name="Watson M."/>
            <person name="Adriaenssens E.M."/>
            <person name="Foster-Nyarko E."/>
            <person name="Jarju S."/>
            <person name="Secka A."/>
            <person name="Antonio M."/>
            <person name="Oren A."/>
            <person name="Chaudhuri R.R."/>
            <person name="La Ragione R."/>
            <person name="Hildebrand F."/>
            <person name="Pallen M.J."/>
        </authorList>
    </citation>
    <scope>NUCLEOTIDE SEQUENCE</scope>
    <source>
        <strain evidence="8">18911</strain>
    </source>
</reference>
<comment type="similarity">
    <text evidence="2">Belongs to the zinc-containing alcohol dehydrogenase family.</text>
</comment>
<dbReference type="Gene3D" id="3.90.180.10">
    <property type="entry name" value="Medium-chain alcohol dehydrogenases, catalytic domain"/>
    <property type="match status" value="1"/>
</dbReference>
<keyword evidence="6" id="KW-1133">Transmembrane helix</keyword>
<dbReference type="SUPFAM" id="SSF51735">
    <property type="entry name" value="NAD(P)-binding Rossmann-fold domains"/>
    <property type="match status" value="1"/>
</dbReference>
<gene>
    <name evidence="8" type="ORF">IAB05_04420</name>
</gene>
<dbReference type="Pfam" id="PF00107">
    <property type="entry name" value="ADH_zinc_N"/>
    <property type="match status" value="1"/>
</dbReference>
<keyword evidence="5" id="KW-0560">Oxidoreductase</keyword>
<dbReference type="InterPro" id="IPR036291">
    <property type="entry name" value="NAD(P)-bd_dom_sf"/>
</dbReference>
<feature type="domain" description="Alcohol dehydrogenase-like C-terminal" evidence="7">
    <location>
        <begin position="164"/>
        <end position="290"/>
    </location>
</feature>
<protein>
    <submittedName>
        <fullName evidence="8">Zinc-binding dehydrogenase</fullName>
    </submittedName>
</protein>
<evidence type="ECO:0000313" key="8">
    <source>
        <dbReference type="EMBL" id="HIU60613.1"/>
    </source>
</evidence>
<evidence type="ECO:0000313" key="9">
    <source>
        <dbReference type="Proteomes" id="UP000824094"/>
    </source>
</evidence>
<feature type="transmembrane region" description="Helical" evidence="6">
    <location>
        <begin position="153"/>
        <end position="173"/>
    </location>
</feature>